<sequence>MAINVHILAGTESMSKKIHAVVLCLAGLVGAMQNAVAADNLFKSYAYDTPITKYTEAGGYYDCSAEVGAPARCLDDVNFIDQKFTAGLVFSGDKLIMVSLFAPYERELFGRAIGALAKSFGLVALADGKSMLDLVDLAAKSKSKDEYTAKLTNYESVALNANNLTYSFIEGAASIKGTPTVTGLMAAAPANVRGADLIVTGEGEESVIMIKFSFPKLDENKLVEQTKKPVESF</sequence>
<dbReference type="EMBL" id="JACCAT010000001">
    <property type="protein sequence ID" value="NYH10889.1"/>
    <property type="molecule type" value="Genomic_DNA"/>
</dbReference>
<feature type="chain" id="PRO_5031409121" evidence="1">
    <location>
        <begin position="38"/>
        <end position="233"/>
    </location>
</feature>
<dbReference type="AlphaFoldDB" id="A0A7Y9VYE7"/>
<evidence type="ECO:0000256" key="1">
    <source>
        <dbReference type="SAM" id="SignalP"/>
    </source>
</evidence>
<reference evidence="2 3" key="1">
    <citation type="submission" date="2020-07" db="EMBL/GenBank/DDBJ databases">
        <title>Exploring microbial biodiversity for novel pathways involved in the catabolism of aromatic compounds derived from lignin.</title>
        <authorList>
            <person name="Elkins J."/>
        </authorList>
    </citation>
    <scope>NUCLEOTIDE SEQUENCE [LARGE SCALE GENOMIC DNA]</scope>
    <source>
        <strain evidence="2 3">VanB</strain>
    </source>
</reference>
<dbReference type="Proteomes" id="UP000553035">
    <property type="component" value="Unassembled WGS sequence"/>
</dbReference>
<proteinExistence type="predicted"/>
<gene>
    <name evidence="2" type="ORF">GGI52_003932</name>
</gene>
<name>A0A7Y9VYE7_9PSED</name>
<evidence type="ECO:0000313" key="2">
    <source>
        <dbReference type="EMBL" id="NYH10889.1"/>
    </source>
</evidence>
<accession>A0A7Y9VYE7</accession>
<keyword evidence="1" id="KW-0732">Signal</keyword>
<evidence type="ECO:0000313" key="3">
    <source>
        <dbReference type="Proteomes" id="UP000553035"/>
    </source>
</evidence>
<comment type="caution">
    <text evidence="2">The sequence shown here is derived from an EMBL/GenBank/DDBJ whole genome shotgun (WGS) entry which is preliminary data.</text>
</comment>
<feature type="signal peptide" evidence="1">
    <location>
        <begin position="1"/>
        <end position="37"/>
    </location>
</feature>
<organism evidence="2 3">
    <name type="scientific">Pseudomonas moraviensis</name>
    <dbReference type="NCBI Taxonomy" id="321662"/>
    <lineage>
        <taxon>Bacteria</taxon>
        <taxon>Pseudomonadati</taxon>
        <taxon>Pseudomonadota</taxon>
        <taxon>Gammaproteobacteria</taxon>
        <taxon>Pseudomonadales</taxon>
        <taxon>Pseudomonadaceae</taxon>
        <taxon>Pseudomonas</taxon>
    </lineage>
</organism>
<protein>
    <submittedName>
        <fullName evidence="2">Uncharacterized protein</fullName>
    </submittedName>
</protein>
<dbReference type="RefSeq" id="WP_373566202.1">
    <property type="nucleotide sequence ID" value="NZ_JACCAT010000001.1"/>
</dbReference>